<evidence type="ECO:0000256" key="2">
    <source>
        <dbReference type="SAM" id="SignalP"/>
    </source>
</evidence>
<reference evidence="3 4" key="1">
    <citation type="journal article" date="2013" name="Front. Microbiol.">
        <title>The genome of the endophytic bacterium H. frisingense GSF30(T) identifies diverse strategies in the Herbaspirillum genus to interact with plants.</title>
        <authorList>
            <person name="Straub D."/>
            <person name="Rothballer M."/>
            <person name="Hartmann A."/>
            <person name="Ludewig U."/>
        </authorList>
    </citation>
    <scope>NUCLEOTIDE SEQUENCE [LARGE SCALE GENOMIC DNA]</scope>
    <source>
        <strain evidence="3 4">GSF30</strain>
    </source>
</reference>
<feature type="signal peptide" evidence="2">
    <location>
        <begin position="1"/>
        <end position="21"/>
    </location>
</feature>
<evidence type="ECO:0000256" key="1">
    <source>
        <dbReference type="SAM" id="MobiDB-lite"/>
    </source>
</evidence>
<keyword evidence="2" id="KW-0732">Signal</keyword>
<sequence>MKTRHILISSLFMALAGSAMAQNAPTNGNAVGAAPTAPMSSASTASPSAVPSNDPFVQKRQADSDAKAEYKAQKKAAKQEYKSDKKAARAQLKQEKKESTAERNAALAATPDKSDKTP</sequence>
<feature type="compositionally biased region" description="Low complexity" evidence="1">
    <location>
        <begin position="33"/>
        <end position="52"/>
    </location>
</feature>
<evidence type="ECO:0008006" key="5">
    <source>
        <dbReference type="Google" id="ProtNLM"/>
    </source>
</evidence>
<dbReference type="Proteomes" id="UP000006772">
    <property type="component" value="Unassembled WGS sequence"/>
</dbReference>
<gene>
    <name evidence="3" type="ORF">HFRIS_024360</name>
</gene>
<accession>A0AAI9I9H4</accession>
<proteinExistence type="predicted"/>
<dbReference type="AlphaFoldDB" id="A0AAI9I9H4"/>
<comment type="caution">
    <text evidence="3">The sequence shown here is derived from an EMBL/GenBank/DDBJ whole genome shotgun (WGS) entry which is preliminary data.</text>
</comment>
<evidence type="ECO:0000313" key="4">
    <source>
        <dbReference type="Proteomes" id="UP000006772"/>
    </source>
</evidence>
<evidence type="ECO:0000313" key="3">
    <source>
        <dbReference type="EMBL" id="EOA02085.1"/>
    </source>
</evidence>
<organism evidence="3 4">
    <name type="scientific">Herbaspirillum frisingense GSF30</name>
    <dbReference type="NCBI Taxonomy" id="864073"/>
    <lineage>
        <taxon>Bacteria</taxon>
        <taxon>Pseudomonadati</taxon>
        <taxon>Pseudomonadota</taxon>
        <taxon>Betaproteobacteria</taxon>
        <taxon>Burkholderiales</taxon>
        <taxon>Oxalobacteraceae</taxon>
        <taxon>Herbaspirillum</taxon>
    </lineage>
</organism>
<dbReference type="EMBL" id="AEEC02000074">
    <property type="protein sequence ID" value="EOA02085.1"/>
    <property type="molecule type" value="Genomic_DNA"/>
</dbReference>
<protein>
    <recommendedName>
        <fullName evidence="5">Acid-shock protein</fullName>
    </recommendedName>
</protein>
<dbReference type="RefSeq" id="WP_006465677.1">
    <property type="nucleotide sequence ID" value="NZ_AEEC02000074.1"/>
</dbReference>
<feature type="region of interest" description="Disordered" evidence="1">
    <location>
        <begin position="22"/>
        <end position="118"/>
    </location>
</feature>
<feature type="compositionally biased region" description="Basic and acidic residues" evidence="1">
    <location>
        <begin position="60"/>
        <end position="101"/>
    </location>
</feature>
<feature type="chain" id="PRO_5042523129" description="Acid-shock protein" evidence="2">
    <location>
        <begin position="22"/>
        <end position="118"/>
    </location>
</feature>
<name>A0AAI9I9H4_9BURK</name>